<keyword evidence="2" id="KW-1185">Reference proteome</keyword>
<name>A0ABT9QTD0_9ACTN</name>
<gene>
    <name evidence="1" type="ORF">J2853_009212</name>
</gene>
<proteinExistence type="predicted"/>
<sequence length="131" mass="13801">MYLITARLRAPGGDDRRPPPATRMRACELRDLVLALAAPADRIEHVYGAASPAGVDLGVFVLQPTFDDAESVVDRLCRRCVEVTPRLAGWSLDGCGAGLAPGIADAVLLSEAPGSVLPLQAAASRRDLPEN</sequence>
<comment type="caution">
    <text evidence="1">The sequence shown here is derived from an EMBL/GenBank/DDBJ whole genome shotgun (WGS) entry which is preliminary data.</text>
</comment>
<reference evidence="1 2" key="1">
    <citation type="submission" date="2023-07" db="EMBL/GenBank/DDBJ databases">
        <title>Sequencing the genomes of 1000 actinobacteria strains.</title>
        <authorList>
            <person name="Klenk H.-P."/>
        </authorList>
    </citation>
    <scope>NUCLEOTIDE SEQUENCE [LARGE SCALE GENOMIC DNA]</scope>
    <source>
        <strain evidence="1 2">DSM 46740</strain>
    </source>
</reference>
<dbReference type="EMBL" id="JAUSQU010000001">
    <property type="protein sequence ID" value="MDP9850001.1"/>
    <property type="molecule type" value="Genomic_DNA"/>
</dbReference>
<dbReference type="Proteomes" id="UP001225356">
    <property type="component" value="Unassembled WGS sequence"/>
</dbReference>
<dbReference type="RefSeq" id="WP_307568148.1">
    <property type="nucleotide sequence ID" value="NZ_JAUSQU010000001.1"/>
</dbReference>
<protein>
    <submittedName>
        <fullName evidence="1">Uncharacterized protein</fullName>
    </submittedName>
</protein>
<evidence type="ECO:0000313" key="2">
    <source>
        <dbReference type="Proteomes" id="UP001225356"/>
    </source>
</evidence>
<evidence type="ECO:0000313" key="1">
    <source>
        <dbReference type="EMBL" id="MDP9850001.1"/>
    </source>
</evidence>
<organism evidence="1 2">
    <name type="scientific">Streptosporangium lutulentum</name>
    <dbReference type="NCBI Taxonomy" id="1461250"/>
    <lineage>
        <taxon>Bacteria</taxon>
        <taxon>Bacillati</taxon>
        <taxon>Actinomycetota</taxon>
        <taxon>Actinomycetes</taxon>
        <taxon>Streptosporangiales</taxon>
        <taxon>Streptosporangiaceae</taxon>
        <taxon>Streptosporangium</taxon>
    </lineage>
</organism>
<accession>A0ABT9QTD0</accession>